<evidence type="ECO:0000313" key="2">
    <source>
        <dbReference type="EMBL" id="BFP46651.1"/>
    </source>
</evidence>
<dbReference type="InterPro" id="IPR009351">
    <property type="entry name" value="AlkZ-like"/>
</dbReference>
<dbReference type="EMBL" id="AP035881">
    <property type="protein sequence ID" value="BFP46651.1"/>
    <property type="molecule type" value="Genomic_DNA"/>
</dbReference>
<feature type="region of interest" description="Disordered" evidence="1">
    <location>
        <begin position="1"/>
        <end position="50"/>
    </location>
</feature>
<proteinExistence type="predicted"/>
<dbReference type="PANTHER" id="PTHR38479:SF2">
    <property type="entry name" value="WINGED HELIX DNA-BINDING DOMAIN-CONTAINING PROTEIN"/>
    <property type="match status" value="1"/>
</dbReference>
<feature type="compositionally biased region" description="Low complexity" evidence="1">
    <location>
        <begin position="34"/>
        <end position="50"/>
    </location>
</feature>
<evidence type="ECO:0000256" key="1">
    <source>
        <dbReference type="SAM" id="MobiDB-lite"/>
    </source>
</evidence>
<evidence type="ECO:0008006" key="3">
    <source>
        <dbReference type="Google" id="ProtNLM"/>
    </source>
</evidence>
<accession>A0AB33JVD6</accession>
<protein>
    <recommendedName>
        <fullName evidence="3">Winged helix DNA-binding domain-containing protein</fullName>
    </recommendedName>
</protein>
<gene>
    <name evidence="2" type="ORF">KCMC57_30190</name>
</gene>
<name>A0AB33JVD6_9ACTN</name>
<dbReference type="Pfam" id="PF06224">
    <property type="entry name" value="AlkZ-like"/>
    <property type="match status" value="1"/>
</dbReference>
<organism evidence="2">
    <name type="scientific">Kitasatospora sp. CMC57</name>
    <dbReference type="NCBI Taxonomy" id="3231513"/>
    <lineage>
        <taxon>Bacteria</taxon>
        <taxon>Bacillati</taxon>
        <taxon>Actinomycetota</taxon>
        <taxon>Actinomycetes</taxon>
        <taxon>Kitasatosporales</taxon>
        <taxon>Streptomycetaceae</taxon>
        <taxon>Kitasatospora</taxon>
    </lineage>
</organism>
<feature type="compositionally biased region" description="Basic residues" evidence="1">
    <location>
        <begin position="98"/>
        <end position="107"/>
    </location>
</feature>
<feature type="region of interest" description="Disordered" evidence="1">
    <location>
        <begin position="69"/>
        <end position="110"/>
    </location>
</feature>
<reference evidence="2" key="1">
    <citation type="submission" date="2024-07" db="EMBL/GenBank/DDBJ databases">
        <title>Complete genome sequences of cellulolytic bacteria, Kitasatospora sp. CMC57 and Streptomyces sp. CMC78, isolated from Japanese agricultural soil.</title>
        <authorList>
            <person name="Hashimoto T."/>
            <person name="Ito M."/>
            <person name="Iwamoto M."/>
            <person name="Fukahori D."/>
            <person name="Shoda T."/>
            <person name="Sakoda M."/>
            <person name="Morohoshi T."/>
            <person name="Mitsuboshi M."/>
            <person name="Nishizawa T."/>
        </authorList>
    </citation>
    <scope>NUCLEOTIDE SEQUENCE</scope>
    <source>
        <strain evidence="2">CMC57</strain>
    </source>
</reference>
<dbReference type="AlphaFoldDB" id="A0AB33JVD6"/>
<dbReference type="PANTHER" id="PTHR38479">
    <property type="entry name" value="LMO0824 PROTEIN"/>
    <property type="match status" value="1"/>
</dbReference>
<feature type="compositionally biased region" description="Polar residues" evidence="1">
    <location>
        <begin position="1"/>
        <end position="22"/>
    </location>
</feature>
<sequence length="488" mass="53427">MLTACSQGSTGTPTASNSSVTPAWNGEEPVQVASSCTRRSSRNSGTTSSSLVADVTLCTTSRTFVLPPRVAHRAASSPTGTRTHSPHRSPTRSTYLRKGGRDRRSCRYGRPQSLIRGRAMTVTLDSRELNRATLARQLLLERADLTVPQALERMVGLQAQTPQTWYVGLWARLAGYAPEETSRLLAEGEVLRMALMRGTIHLVTAEDVLWLRPLVEPVIERGTRAAFGRKLVGLDLAELAVVGRAAFAERPLTFAELGKLLAEHFPGYDGASMAQTVRASVALVQVPPRGLWGRSGPVAHLPVEQWPGRELERDPSVEQLVLRQLAGFGPCTVKDIQQWSGLTRLAEVVDRLRPQLVVFRDGQGRELFDLPDAPRPPADTPAPVRYLYEFDNLLLSHADRSRVLTVDFADQGFAGVNEMPRSVLLDGFVGATWRFAVAKGEAVVTVRPFRKLTGAERAGLETEGELLARFLARDAARHEVRITAPEPG</sequence>